<gene>
    <name evidence="1" type="ORF">T07_12268</name>
</gene>
<evidence type="ECO:0000313" key="1">
    <source>
        <dbReference type="EMBL" id="KRX19765.1"/>
    </source>
</evidence>
<dbReference type="EMBL" id="JYDL01000055">
    <property type="protein sequence ID" value="KRX19765.1"/>
    <property type="molecule type" value="Genomic_DNA"/>
</dbReference>
<sequence length="89" mass="10428">MFVVCFAYTLDAEERKNKNMKRPYFEKFWKFPSKTKFITYNTKQNNTTLSGKSESKKKFQVLSYIITLHITNDVKQSKKCGFTVHSATG</sequence>
<evidence type="ECO:0000313" key="2">
    <source>
        <dbReference type="Proteomes" id="UP000054630"/>
    </source>
</evidence>
<name>A0A0V0RZY0_9BILA</name>
<protein>
    <submittedName>
        <fullName evidence="1">Uncharacterized protein</fullName>
    </submittedName>
</protein>
<keyword evidence="2" id="KW-1185">Reference proteome</keyword>
<reference evidence="1 2" key="1">
    <citation type="submission" date="2015-01" db="EMBL/GenBank/DDBJ databases">
        <title>Evolution of Trichinella species and genotypes.</title>
        <authorList>
            <person name="Korhonen P.K."/>
            <person name="Edoardo P."/>
            <person name="Giuseppe L.R."/>
            <person name="Gasser R.B."/>
        </authorList>
    </citation>
    <scope>NUCLEOTIDE SEQUENCE [LARGE SCALE GENOMIC DNA]</scope>
    <source>
        <strain evidence="1">ISS37</strain>
    </source>
</reference>
<dbReference type="AlphaFoldDB" id="A0A0V0RZY0"/>
<dbReference type="Proteomes" id="UP000054630">
    <property type="component" value="Unassembled WGS sequence"/>
</dbReference>
<comment type="caution">
    <text evidence="1">The sequence shown here is derived from an EMBL/GenBank/DDBJ whole genome shotgun (WGS) entry which is preliminary data.</text>
</comment>
<organism evidence="1 2">
    <name type="scientific">Trichinella nelsoni</name>
    <dbReference type="NCBI Taxonomy" id="6336"/>
    <lineage>
        <taxon>Eukaryota</taxon>
        <taxon>Metazoa</taxon>
        <taxon>Ecdysozoa</taxon>
        <taxon>Nematoda</taxon>
        <taxon>Enoplea</taxon>
        <taxon>Dorylaimia</taxon>
        <taxon>Trichinellida</taxon>
        <taxon>Trichinellidae</taxon>
        <taxon>Trichinella</taxon>
    </lineage>
</organism>
<accession>A0A0V0RZY0</accession>
<proteinExistence type="predicted"/>